<dbReference type="InterPro" id="IPR011006">
    <property type="entry name" value="CheY-like_superfamily"/>
</dbReference>
<dbReference type="GO" id="GO:0005737">
    <property type="term" value="C:cytoplasm"/>
    <property type="evidence" value="ECO:0007669"/>
    <property type="project" value="UniProtKB-SubCell"/>
</dbReference>
<gene>
    <name evidence="8" type="ORF">FG382_05245</name>
</gene>
<name>A0A544TBN8_9BACI</name>
<evidence type="ECO:0000256" key="6">
    <source>
        <dbReference type="PROSITE-ProRule" id="PRU00169"/>
    </source>
</evidence>
<evidence type="ECO:0000256" key="1">
    <source>
        <dbReference type="ARBA" id="ARBA00004496"/>
    </source>
</evidence>
<dbReference type="Proteomes" id="UP000317316">
    <property type="component" value="Unassembled WGS sequence"/>
</dbReference>
<dbReference type="InterPro" id="IPR011990">
    <property type="entry name" value="TPR-like_helical_dom_sf"/>
</dbReference>
<evidence type="ECO:0000256" key="4">
    <source>
        <dbReference type="ARBA" id="ARBA00023125"/>
    </source>
</evidence>
<evidence type="ECO:0000256" key="3">
    <source>
        <dbReference type="ARBA" id="ARBA00023015"/>
    </source>
</evidence>
<evidence type="ECO:0000313" key="8">
    <source>
        <dbReference type="EMBL" id="TQR14872.1"/>
    </source>
</evidence>
<dbReference type="GO" id="GO:0003677">
    <property type="term" value="F:DNA binding"/>
    <property type="evidence" value="ECO:0007669"/>
    <property type="project" value="UniProtKB-KW"/>
</dbReference>
<comment type="caution">
    <text evidence="8">The sequence shown here is derived from an EMBL/GenBank/DDBJ whole genome shotgun (WGS) entry which is preliminary data.</text>
</comment>
<evidence type="ECO:0000256" key="2">
    <source>
        <dbReference type="ARBA" id="ARBA00023012"/>
    </source>
</evidence>
<keyword evidence="2" id="KW-0902">Two-component regulatory system</keyword>
<dbReference type="SMART" id="SM00448">
    <property type="entry name" value="REC"/>
    <property type="match status" value="1"/>
</dbReference>
<dbReference type="Gene3D" id="1.10.10.10">
    <property type="entry name" value="Winged helix-like DNA-binding domain superfamily/Winged helix DNA-binding domain"/>
    <property type="match status" value="1"/>
</dbReference>
<keyword evidence="9" id="KW-1185">Reference proteome</keyword>
<dbReference type="PROSITE" id="PS50110">
    <property type="entry name" value="RESPONSE_REGULATORY"/>
    <property type="match status" value="1"/>
</dbReference>
<dbReference type="AlphaFoldDB" id="A0A544TBN8"/>
<comment type="subcellular location">
    <subcellularLocation>
        <location evidence="1">Cytoplasm</location>
    </subcellularLocation>
</comment>
<dbReference type="SUPFAM" id="SSF46894">
    <property type="entry name" value="C-terminal effector domain of the bipartite response regulators"/>
    <property type="match status" value="1"/>
</dbReference>
<dbReference type="RefSeq" id="WP_142537851.1">
    <property type="nucleotide sequence ID" value="NZ_BMIE01000001.1"/>
</dbReference>
<dbReference type="InterPro" id="IPR051677">
    <property type="entry name" value="AfsR-DnrI-RedD_regulator"/>
</dbReference>
<dbReference type="InterPro" id="IPR036388">
    <property type="entry name" value="WH-like_DNA-bd_sf"/>
</dbReference>
<dbReference type="InterPro" id="IPR005158">
    <property type="entry name" value="BTAD"/>
</dbReference>
<proteinExistence type="predicted"/>
<dbReference type="OrthoDB" id="3190595at2"/>
<evidence type="ECO:0000259" key="7">
    <source>
        <dbReference type="PROSITE" id="PS50110"/>
    </source>
</evidence>
<dbReference type="InterPro" id="IPR016032">
    <property type="entry name" value="Sig_transdc_resp-reg_C-effctor"/>
</dbReference>
<dbReference type="Pfam" id="PF00072">
    <property type="entry name" value="Response_reg"/>
    <property type="match status" value="1"/>
</dbReference>
<dbReference type="SUPFAM" id="SSF52172">
    <property type="entry name" value="CheY-like"/>
    <property type="match status" value="1"/>
</dbReference>
<dbReference type="GO" id="GO:0000160">
    <property type="term" value="P:phosphorelay signal transduction system"/>
    <property type="evidence" value="ECO:0007669"/>
    <property type="project" value="UniProtKB-KW"/>
</dbReference>
<keyword evidence="5" id="KW-0804">Transcription</keyword>
<keyword evidence="3" id="KW-0805">Transcription regulation</keyword>
<feature type="modified residue" description="4-aspartylphosphate" evidence="6">
    <location>
        <position position="53"/>
    </location>
</feature>
<organism evidence="8 9">
    <name type="scientific">Psychrobacillus lasiicapitis</name>
    <dbReference type="NCBI Taxonomy" id="1636719"/>
    <lineage>
        <taxon>Bacteria</taxon>
        <taxon>Bacillati</taxon>
        <taxon>Bacillota</taxon>
        <taxon>Bacilli</taxon>
        <taxon>Bacillales</taxon>
        <taxon>Bacillaceae</taxon>
        <taxon>Psychrobacillus</taxon>
    </lineage>
</organism>
<dbReference type="Gene3D" id="1.25.40.10">
    <property type="entry name" value="Tetratricopeptide repeat domain"/>
    <property type="match status" value="1"/>
</dbReference>
<dbReference type="EMBL" id="VDGH01000003">
    <property type="protein sequence ID" value="TQR14872.1"/>
    <property type="molecule type" value="Genomic_DNA"/>
</dbReference>
<dbReference type="PANTHER" id="PTHR35807">
    <property type="entry name" value="TRANSCRIPTIONAL REGULATOR REDD-RELATED"/>
    <property type="match status" value="1"/>
</dbReference>
<keyword evidence="4" id="KW-0238">DNA-binding</keyword>
<protein>
    <submittedName>
        <fullName evidence="8">Response regulator</fullName>
    </submittedName>
</protein>
<feature type="domain" description="Response regulatory" evidence="7">
    <location>
        <begin position="2"/>
        <end position="116"/>
    </location>
</feature>
<dbReference type="InterPro" id="IPR001789">
    <property type="entry name" value="Sig_transdc_resp-reg_receiver"/>
</dbReference>
<keyword evidence="6" id="KW-0597">Phosphoprotein</keyword>
<sequence length="369" mass="43597">MRVLLIDDEEMALNVNENMLQELSGIDVVGKFTNPYLALEQIEKLDVEVVFLDMEMGEVHGLELAEVIMNKYNHVEILFVTAHPQYALEAFEVNAIDYLLKPLNKKRLKKAIDKTQGKLELYRESKKRNTVKDVPYYAKTLGNFHLLDNQQNIVRWRTKKVKELFLFLWQHQGTPIHKAVVMEQLWPDTHIDKAATLLHTTVYQLRKTFKENGIENAIQFINERYTLGVFIDSDYTKLIELLDASKMEASKVEEILSLYEGDFLEEEDLSWAVSIQQNLRHSVLQYFERVISNDERDLQLVEKCLVKMLKIDYYNESYMYQLLTFYNETKSSQKMKEFYKTVEVRLRDDLGIEIPPEIVRLYEQNIQFD</sequence>
<evidence type="ECO:0000256" key="5">
    <source>
        <dbReference type="ARBA" id="ARBA00023163"/>
    </source>
</evidence>
<dbReference type="PANTHER" id="PTHR35807:SF1">
    <property type="entry name" value="TRANSCRIPTIONAL REGULATOR REDD"/>
    <property type="match status" value="1"/>
</dbReference>
<dbReference type="Gene3D" id="3.40.50.2300">
    <property type="match status" value="1"/>
</dbReference>
<dbReference type="Pfam" id="PF03704">
    <property type="entry name" value="BTAD"/>
    <property type="match status" value="1"/>
</dbReference>
<dbReference type="SMART" id="SM01043">
    <property type="entry name" value="BTAD"/>
    <property type="match status" value="1"/>
</dbReference>
<accession>A0A544TBN8</accession>
<evidence type="ECO:0000313" key="9">
    <source>
        <dbReference type="Proteomes" id="UP000317316"/>
    </source>
</evidence>
<dbReference type="GO" id="GO:0006355">
    <property type="term" value="P:regulation of DNA-templated transcription"/>
    <property type="evidence" value="ECO:0007669"/>
    <property type="project" value="InterPro"/>
</dbReference>
<reference evidence="8 9" key="1">
    <citation type="submission" date="2019-05" db="EMBL/GenBank/DDBJ databases">
        <title>Psychrobacillus vulpis sp. nov., a new species isolated from feces of a red fox that inhabits in The Tablas de Daimiel Natural Park, Albacete, Spain.</title>
        <authorList>
            <person name="Rodriguez M."/>
            <person name="Reina J.C."/>
            <person name="Bejar V."/>
            <person name="Llamas I."/>
        </authorList>
    </citation>
    <scope>NUCLEOTIDE SEQUENCE [LARGE SCALE GENOMIC DNA]</scope>
    <source>
        <strain evidence="8 9">NEAU-3TGS17</strain>
    </source>
</reference>